<accession>A0A564ZP05</accession>
<protein>
    <submittedName>
        <fullName evidence="1">VIR protein</fullName>
    </submittedName>
</protein>
<dbReference type="EMBL" id="LT635613">
    <property type="protein sequence ID" value="VUZ93437.1"/>
    <property type="molecule type" value="Genomic_DNA"/>
</dbReference>
<dbReference type="InterPro" id="IPR008780">
    <property type="entry name" value="Plasmodium_Vir"/>
</dbReference>
<dbReference type="Pfam" id="PF05795">
    <property type="entry name" value="Plasmodium_Vir"/>
    <property type="match status" value="1"/>
</dbReference>
<dbReference type="OrthoDB" id="383226at2759"/>
<gene>
    <name evidence="1" type="ORF">PVP01_0220700</name>
</gene>
<evidence type="ECO:0000313" key="2">
    <source>
        <dbReference type="Proteomes" id="UP000220605"/>
    </source>
</evidence>
<dbReference type="VEuPathDB" id="PlasmoDB:PVPAM_000007000"/>
<name>A0A564ZP05_PLAVI</name>
<dbReference type="Proteomes" id="UP000220605">
    <property type="component" value="Chromosome 2"/>
</dbReference>
<proteinExistence type="predicted"/>
<evidence type="ECO:0000313" key="1">
    <source>
        <dbReference type="EMBL" id="VUZ93437.1"/>
    </source>
</evidence>
<dbReference type="VEuPathDB" id="PlasmoDB:PVP01_0220700"/>
<dbReference type="AlphaFoldDB" id="A0A564ZP05"/>
<dbReference type="VEuPathDB" id="PlasmoDB:PVW1_140081900"/>
<organism evidence="1 2">
    <name type="scientific">Plasmodium vivax</name>
    <name type="common">malaria parasite P. vivax</name>
    <dbReference type="NCBI Taxonomy" id="5855"/>
    <lineage>
        <taxon>Eukaryota</taxon>
        <taxon>Sar</taxon>
        <taxon>Alveolata</taxon>
        <taxon>Apicomplexa</taxon>
        <taxon>Aconoidasida</taxon>
        <taxon>Haemosporida</taxon>
        <taxon>Plasmodiidae</taxon>
        <taxon>Plasmodium</taxon>
        <taxon>Plasmodium (Plasmodium)</taxon>
    </lineage>
</organism>
<sequence>MTNHLTRENVEKLTSKINYSNFERGGGNCDGVSFYSNVTDELKDKLILRDISDKITKALCYVYMKKPYHSNFESDLCSYIYYSLGDKIYSKTSNKGEFTKIMRMLYEVLNVTDKNIICKHFNYEINRDTFYKNKMLFDYSQDYGNINIHTAGYITCNKVYKEYMEDYIRTYKDAYSNCYGRNENKYDCKTFFSLFPKDKYNELSTFNCVPSENPRAILEQHPVYGTQEYTQDQHYEGTTEVQNSVDHRSTADDFNIERKTNSVFSQDLEKIQPVTIEHTAQGGSSKTIAGSIAPVTPLGGFINRFLGRNRNMHNHIEYMDAFNPYSEGMDPVDRSVNISYHRL</sequence>
<reference evidence="2" key="1">
    <citation type="submission" date="2016-07" db="EMBL/GenBank/DDBJ databases">
        <authorList>
            <consortium name="Pathogen Informatics"/>
        </authorList>
    </citation>
    <scope>NUCLEOTIDE SEQUENCE [LARGE SCALE GENOMIC DNA]</scope>
</reference>